<keyword evidence="1" id="KW-1133">Transmembrane helix</keyword>
<feature type="chain" id="PRO_5011529478" evidence="2">
    <location>
        <begin position="24"/>
        <end position="228"/>
    </location>
</feature>
<dbReference type="InterPro" id="IPR036280">
    <property type="entry name" value="Multihaem_cyt_sf"/>
</dbReference>
<feature type="signal peptide" evidence="2">
    <location>
        <begin position="1"/>
        <end position="23"/>
    </location>
</feature>
<keyword evidence="1" id="KW-0812">Transmembrane</keyword>
<keyword evidence="2" id="KW-0732">Signal</keyword>
<evidence type="ECO:0000256" key="1">
    <source>
        <dbReference type="SAM" id="Phobius"/>
    </source>
</evidence>
<protein>
    <submittedName>
        <fullName evidence="3">Uncharacterized protein</fullName>
    </submittedName>
</protein>
<evidence type="ECO:0000256" key="2">
    <source>
        <dbReference type="SAM" id="SignalP"/>
    </source>
</evidence>
<dbReference type="STRING" id="246191.SAMN05660337_1954"/>
<keyword evidence="4" id="KW-1185">Reference proteome</keyword>
<accession>A0A1G9H0I2</accession>
<name>A0A1G9H0I2_9BACT</name>
<dbReference type="EMBL" id="FNGA01000003">
    <property type="protein sequence ID" value="SDL06379.1"/>
    <property type="molecule type" value="Genomic_DNA"/>
</dbReference>
<proteinExistence type="predicted"/>
<evidence type="ECO:0000313" key="4">
    <source>
        <dbReference type="Proteomes" id="UP000199053"/>
    </source>
</evidence>
<reference evidence="4" key="1">
    <citation type="submission" date="2016-10" db="EMBL/GenBank/DDBJ databases">
        <authorList>
            <person name="Varghese N."/>
            <person name="Submissions S."/>
        </authorList>
    </citation>
    <scope>NUCLEOTIDE SEQUENCE [LARGE SCALE GENOMIC DNA]</scope>
    <source>
        <strain evidence="4">DSM 16995</strain>
    </source>
</reference>
<evidence type="ECO:0000313" key="3">
    <source>
        <dbReference type="EMBL" id="SDL06379.1"/>
    </source>
</evidence>
<dbReference type="AlphaFoldDB" id="A0A1G9H0I2"/>
<sequence length="228" mass="25982">MQRKLILYALLLTGLLLAAPSWAQEEVTSGSYRYQDRESSTGYYNDEYEVRPGRGSPFIQWNKIPEDVIGYSQGNVDINRPGNVSFKVDAHAGIPDYRYKRCADCHVVEGKNNRHVTKADITCRQCHGGEPISGINYYYSQLNPIRRHAYVCAKCHIGAGASFARYLVHEPNPFAKATLSDFPKFYYSSWAMLLLVLITLGFFLSHTGIWVIRDLFTKKPKKEVDDED</sequence>
<organism evidence="3 4">
    <name type="scientific">Maridesulfovibrio ferrireducens</name>
    <dbReference type="NCBI Taxonomy" id="246191"/>
    <lineage>
        <taxon>Bacteria</taxon>
        <taxon>Pseudomonadati</taxon>
        <taxon>Thermodesulfobacteriota</taxon>
        <taxon>Desulfovibrionia</taxon>
        <taxon>Desulfovibrionales</taxon>
        <taxon>Desulfovibrionaceae</taxon>
        <taxon>Maridesulfovibrio</taxon>
    </lineage>
</organism>
<feature type="transmembrane region" description="Helical" evidence="1">
    <location>
        <begin position="190"/>
        <end position="212"/>
    </location>
</feature>
<gene>
    <name evidence="3" type="ORF">SAMN05660337_1954</name>
</gene>
<dbReference type="OrthoDB" id="5451788at2"/>
<keyword evidence="1" id="KW-0472">Membrane</keyword>
<dbReference type="SUPFAM" id="SSF48695">
    <property type="entry name" value="Multiheme cytochromes"/>
    <property type="match status" value="1"/>
</dbReference>
<dbReference type="Gene3D" id="3.90.10.10">
    <property type="entry name" value="Cytochrome C3"/>
    <property type="match status" value="1"/>
</dbReference>
<dbReference type="Proteomes" id="UP000199053">
    <property type="component" value="Unassembled WGS sequence"/>
</dbReference>
<dbReference type="RefSeq" id="WP_092160605.1">
    <property type="nucleotide sequence ID" value="NZ_FNGA01000003.1"/>
</dbReference>